<dbReference type="EMBL" id="JAAIMP010000015">
    <property type="protein sequence ID" value="NSC77725.1"/>
    <property type="molecule type" value="Genomic_DNA"/>
</dbReference>
<reference evidence="2" key="1">
    <citation type="journal article" date="2020" name="Cell Host Microbe">
        <title>Functional and Genomic Variation between Human-Derived Isolates of Lachnospiraceae Reveals Inter- and Intra-Species Diversity.</title>
        <authorList>
            <person name="Sorbara M.T."/>
            <person name="Littmann E.R."/>
            <person name="Fontana E."/>
            <person name="Moody T.U."/>
            <person name="Kohout C.E."/>
            <person name="Gjonbalaj M."/>
            <person name="Eaton V."/>
            <person name="Seok R."/>
            <person name="Leiner I.M."/>
            <person name="Pamer E.G."/>
        </authorList>
    </citation>
    <scope>NUCLEOTIDE SEQUENCE</scope>
    <source>
        <strain evidence="2">MSK.16.45</strain>
    </source>
</reference>
<evidence type="ECO:0000256" key="1">
    <source>
        <dbReference type="SAM" id="MobiDB-lite"/>
    </source>
</evidence>
<feature type="compositionally biased region" description="Basic and acidic residues" evidence="1">
    <location>
        <begin position="19"/>
        <end position="28"/>
    </location>
</feature>
<feature type="region of interest" description="Disordered" evidence="1">
    <location>
        <begin position="1"/>
        <end position="50"/>
    </location>
</feature>
<protein>
    <submittedName>
        <fullName evidence="2">Uncharacterized protein</fullName>
    </submittedName>
</protein>
<accession>A0AAX0BQ12</accession>
<dbReference type="RefSeq" id="WP_173844588.1">
    <property type="nucleotide sequence ID" value="NZ_JAAIMQ010000016.1"/>
</dbReference>
<name>A0AAX0BQ12_9FIRM</name>
<organism evidence="2 3">
    <name type="scientific">Agathobacter rectalis</name>
    <dbReference type="NCBI Taxonomy" id="39491"/>
    <lineage>
        <taxon>Bacteria</taxon>
        <taxon>Bacillati</taxon>
        <taxon>Bacillota</taxon>
        <taxon>Clostridia</taxon>
        <taxon>Lachnospirales</taxon>
        <taxon>Lachnospiraceae</taxon>
        <taxon>Agathobacter</taxon>
    </lineage>
</organism>
<feature type="compositionally biased region" description="Basic residues" evidence="1">
    <location>
        <begin position="7"/>
        <end position="18"/>
    </location>
</feature>
<sequence length="50" mass="5754">MELKPQKFAKQHPKSRQKSGKEQEKVAEIAEIPQTAPQTQPKIRKRSGKK</sequence>
<dbReference type="Proteomes" id="UP001193756">
    <property type="component" value="Unassembled WGS sequence"/>
</dbReference>
<evidence type="ECO:0000313" key="2">
    <source>
        <dbReference type="EMBL" id="NSC77725.1"/>
    </source>
</evidence>
<gene>
    <name evidence="2" type="ORF">G4312_10615</name>
</gene>
<evidence type="ECO:0000313" key="3">
    <source>
        <dbReference type="Proteomes" id="UP001193756"/>
    </source>
</evidence>
<dbReference type="AlphaFoldDB" id="A0AAX0BQ12"/>
<comment type="caution">
    <text evidence="2">The sequence shown here is derived from an EMBL/GenBank/DDBJ whole genome shotgun (WGS) entry which is preliminary data.</text>
</comment>
<proteinExistence type="predicted"/>
<reference evidence="2" key="2">
    <citation type="submission" date="2020-02" db="EMBL/GenBank/DDBJ databases">
        <authorList>
            <person name="Littmann E."/>
            <person name="Sorbara M."/>
        </authorList>
    </citation>
    <scope>NUCLEOTIDE SEQUENCE</scope>
    <source>
        <strain evidence="2">MSK.16.45</strain>
    </source>
</reference>